<accession>A0A0E9WIZ6</accession>
<reference evidence="1" key="1">
    <citation type="submission" date="2014-11" db="EMBL/GenBank/DDBJ databases">
        <authorList>
            <person name="Amaro Gonzalez C."/>
        </authorList>
    </citation>
    <scope>NUCLEOTIDE SEQUENCE</scope>
</reference>
<name>A0A0E9WIZ6_ANGAN</name>
<sequence length="34" mass="3872">MSLTVVSGFFFTALRIHHSISGFFLFQDFPNCCT</sequence>
<evidence type="ECO:0000313" key="1">
    <source>
        <dbReference type="EMBL" id="JAH90246.1"/>
    </source>
</evidence>
<reference evidence="1" key="2">
    <citation type="journal article" date="2015" name="Fish Shellfish Immunol.">
        <title>Early steps in the European eel (Anguilla anguilla)-Vibrio vulnificus interaction in the gills: Role of the RtxA13 toxin.</title>
        <authorList>
            <person name="Callol A."/>
            <person name="Pajuelo D."/>
            <person name="Ebbesson L."/>
            <person name="Teles M."/>
            <person name="MacKenzie S."/>
            <person name="Amaro C."/>
        </authorList>
    </citation>
    <scope>NUCLEOTIDE SEQUENCE</scope>
</reference>
<dbReference type="AlphaFoldDB" id="A0A0E9WIZ6"/>
<dbReference type="EMBL" id="GBXM01018331">
    <property type="protein sequence ID" value="JAH90246.1"/>
    <property type="molecule type" value="Transcribed_RNA"/>
</dbReference>
<organism evidence="1">
    <name type="scientific">Anguilla anguilla</name>
    <name type="common">European freshwater eel</name>
    <name type="synonym">Muraena anguilla</name>
    <dbReference type="NCBI Taxonomy" id="7936"/>
    <lineage>
        <taxon>Eukaryota</taxon>
        <taxon>Metazoa</taxon>
        <taxon>Chordata</taxon>
        <taxon>Craniata</taxon>
        <taxon>Vertebrata</taxon>
        <taxon>Euteleostomi</taxon>
        <taxon>Actinopterygii</taxon>
        <taxon>Neopterygii</taxon>
        <taxon>Teleostei</taxon>
        <taxon>Anguilliformes</taxon>
        <taxon>Anguillidae</taxon>
        <taxon>Anguilla</taxon>
    </lineage>
</organism>
<proteinExistence type="predicted"/>
<protein>
    <submittedName>
        <fullName evidence="1">Uncharacterized protein</fullName>
    </submittedName>
</protein>